<protein>
    <submittedName>
        <fullName evidence="1">Uncharacterized protein</fullName>
    </submittedName>
</protein>
<dbReference type="EMBL" id="JASBWT010000005">
    <property type="protein sequence ID" value="KAJ9104590.1"/>
    <property type="molecule type" value="Genomic_DNA"/>
</dbReference>
<comment type="caution">
    <text evidence="1">The sequence shown here is derived from an EMBL/GenBank/DDBJ whole genome shotgun (WGS) entry which is preliminary data.</text>
</comment>
<reference evidence="1" key="1">
    <citation type="submission" date="2023-04" db="EMBL/GenBank/DDBJ databases">
        <title>Draft Genome sequencing of Naganishia species isolated from polar environments using Oxford Nanopore Technology.</title>
        <authorList>
            <person name="Leo P."/>
            <person name="Venkateswaran K."/>
        </authorList>
    </citation>
    <scope>NUCLEOTIDE SEQUENCE</scope>
    <source>
        <strain evidence="1">MNA-CCFEE 5423</strain>
    </source>
</reference>
<organism evidence="1 2">
    <name type="scientific">Naganishia friedmannii</name>
    <dbReference type="NCBI Taxonomy" id="89922"/>
    <lineage>
        <taxon>Eukaryota</taxon>
        <taxon>Fungi</taxon>
        <taxon>Dikarya</taxon>
        <taxon>Basidiomycota</taxon>
        <taxon>Agaricomycotina</taxon>
        <taxon>Tremellomycetes</taxon>
        <taxon>Filobasidiales</taxon>
        <taxon>Filobasidiaceae</taxon>
        <taxon>Naganishia</taxon>
    </lineage>
</organism>
<evidence type="ECO:0000313" key="2">
    <source>
        <dbReference type="Proteomes" id="UP001227268"/>
    </source>
</evidence>
<proteinExistence type="predicted"/>
<evidence type="ECO:0000313" key="1">
    <source>
        <dbReference type="EMBL" id="KAJ9104590.1"/>
    </source>
</evidence>
<gene>
    <name evidence="1" type="ORF">QFC21_002088</name>
</gene>
<sequence>MTPSSPDVAPIYDKRPQYLSKGALLELADDFGINHNEEILRAELANLINTYIHAHESELIGNDKYKKLFGGRRHRVNETSPSDSLEIVDDVKSAAEGISSRAATMFHGTVKPVIRDVYQAANEQIGSLVNGDETIGQNSVAGRSSQRKLAKPKRDLSGRTLHAVGGLGGIEPSDKTQLFSDISARNLRNVGNTIVSNAEQAAEVIGPVASQMNQIVKSGADRGLAAWEHSGRREAKKLFRQAQAHLSNANRMIVILLFLEMTILLVHILPWRRYDFEIPPSKYSFSAWKRALHYILFFVPERRITITLPSTLAPFSSDGRLALWAWVFWLLLTVVPPFIASHLVTFLPQANESDPEGNQQKESDLPRFDPMVFTIVRLALTIWPLTSACPDNWRNMMEALGSLSGRVLMASLSLAMVFSERMAELVPA</sequence>
<dbReference type="Proteomes" id="UP001227268">
    <property type="component" value="Unassembled WGS sequence"/>
</dbReference>
<accession>A0ACC2VYP2</accession>
<name>A0ACC2VYP2_9TREE</name>
<keyword evidence="2" id="KW-1185">Reference proteome</keyword>